<reference evidence="2" key="1">
    <citation type="submission" date="2021-01" db="EMBL/GenBank/DDBJ databases">
        <authorList>
            <person name="Corre E."/>
            <person name="Pelletier E."/>
            <person name="Niang G."/>
            <person name="Scheremetjew M."/>
            <person name="Finn R."/>
            <person name="Kale V."/>
            <person name="Holt S."/>
            <person name="Cochrane G."/>
            <person name="Meng A."/>
            <person name="Brown T."/>
            <person name="Cohen L."/>
        </authorList>
    </citation>
    <scope>NUCLEOTIDE SEQUENCE</scope>
    <source>
        <strain evidence="2">SoJaBio B1-5/56/2</strain>
    </source>
</reference>
<dbReference type="Pfam" id="PF00022">
    <property type="entry name" value="Actin"/>
    <property type="match status" value="1"/>
</dbReference>
<dbReference type="EMBL" id="HBKR01011035">
    <property type="protein sequence ID" value="CAE2296331.1"/>
    <property type="molecule type" value="Transcribed_RNA"/>
</dbReference>
<accession>A0A7S4KIP6</accession>
<dbReference type="SUPFAM" id="SSF53067">
    <property type="entry name" value="Actin-like ATPase domain"/>
    <property type="match status" value="2"/>
</dbReference>
<gene>
    <name evidence="2" type="ORF">NAES01612_LOCUS7353</name>
</gene>
<organism evidence="2">
    <name type="scientific">Paramoeba aestuarina</name>
    <dbReference type="NCBI Taxonomy" id="180227"/>
    <lineage>
        <taxon>Eukaryota</taxon>
        <taxon>Amoebozoa</taxon>
        <taxon>Discosea</taxon>
        <taxon>Flabellinia</taxon>
        <taxon>Dactylopodida</taxon>
        <taxon>Paramoebidae</taxon>
        <taxon>Paramoeba</taxon>
    </lineage>
</organism>
<proteinExistence type="inferred from homology"/>
<dbReference type="Gene3D" id="3.90.640.10">
    <property type="entry name" value="Actin, Chain A, domain 4"/>
    <property type="match status" value="1"/>
</dbReference>
<dbReference type="AlphaFoldDB" id="A0A7S4KIP6"/>
<evidence type="ECO:0000313" key="2">
    <source>
        <dbReference type="EMBL" id="CAE2296331.1"/>
    </source>
</evidence>
<comment type="similarity">
    <text evidence="1">Belongs to the actin family.</text>
</comment>
<evidence type="ECO:0008006" key="3">
    <source>
        <dbReference type="Google" id="ProtNLM"/>
    </source>
</evidence>
<dbReference type="SMART" id="SM00268">
    <property type="entry name" value="ACTIN"/>
    <property type="match status" value="1"/>
</dbReference>
<sequence>MRAGFAGEDEPKCEFPTCVGVVKNNSSNKYYVGDGAWRQSQNYDLIHPLQHGIIEKWEEMETIWAHTFEKELKVESKEHSVILSETPLNPAKKREKTMEIMFERFGVTGYYVSKEPVMAVISSGRYTATVADVGSDVSFVAPVYEGACLSNNVCRMEMGGSDLTDYMLHLLQRKGYSFGSDEQTKILMRDIKEKCCYVALDYENEISCFEEPEKHSTNYTKTKEYELPDMQKITLGRERADCPEALFQPSLIGKDNLKGIHEAINDTILNCDESIQRDMFCNTILSGGGTLMLGTADRLQREIHKKKNEHGTHVMIVAPPERKFSTWIGGSVLGCISSFDDTKITKFDYEEHGARIVHRRCF</sequence>
<dbReference type="PRINTS" id="PR00190">
    <property type="entry name" value="ACTIN"/>
</dbReference>
<dbReference type="InterPro" id="IPR004000">
    <property type="entry name" value="Actin"/>
</dbReference>
<dbReference type="FunFam" id="3.90.640.10:FF:000007">
    <property type="entry name" value="Actin like 7B"/>
    <property type="match status" value="1"/>
</dbReference>
<dbReference type="FunFam" id="3.30.420.40:FF:000050">
    <property type="entry name" value="Actin, alpha skeletal muscle"/>
    <property type="match status" value="1"/>
</dbReference>
<name>A0A7S4KIP6_9EUKA</name>
<evidence type="ECO:0000256" key="1">
    <source>
        <dbReference type="RuleBase" id="RU000487"/>
    </source>
</evidence>
<dbReference type="PANTHER" id="PTHR11937">
    <property type="entry name" value="ACTIN"/>
    <property type="match status" value="1"/>
</dbReference>
<dbReference type="Gene3D" id="3.30.420.40">
    <property type="match status" value="2"/>
</dbReference>
<dbReference type="InterPro" id="IPR043129">
    <property type="entry name" value="ATPase_NBD"/>
</dbReference>
<protein>
    <recommendedName>
        <fullName evidence="3">Actin</fullName>
    </recommendedName>
</protein>